<organism evidence="1 2">
    <name type="scientific">Arthrospiribacter ruber</name>
    <dbReference type="NCBI Taxonomy" id="2487934"/>
    <lineage>
        <taxon>Bacteria</taxon>
        <taxon>Pseudomonadati</taxon>
        <taxon>Bacteroidota</taxon>
        <taxon>Cytophagia</taxon>
        <taxon>Cytophagales</taxon>
        <taxon>Cyclobacteriaceae</taxon>
        <taxon>Arthrospiribacter</taxon>
    </lineage>
</organism>
<reference evidence="1 2" key="1">
    <citation type="journal article" date="2020" name="Syst. Appl. Microbiol.">
        <title>Arthrospiribacter ruber gen. nov., sp. nov., a novel bacterium isolated from Arthrospira cultures.</title>
        <authorList>
            <person name="Waleron M."/>
            <person name="Misztak A."/>
            <person name="Waleron M.M."/>
            <person name="Furmaniak M."/>
            <person name="Mrozik A."/>
            <person name="Waleron K."/>
        </authorList>
    </citation>
    <scope>NUCLEOTIDE SEQUENCE [LARGE SCALE GENOMIC DNA]</scope>
    <source>
        <strain evidence="1 2">DPMB0001</strain>
    </source>
</reference>
<keyword evidence="2" id="KW-1185">Reference proteome</keyword>
<name>A0A951MAS3_9BACT</name>
<protein>
    <submittedName>
        <fullName evidence="1">Uncharacterized protein</fullName>
    </submittedName>
</protein>
<evidence type="ECO:0000313" key="1">
    <source>
        <dbReference type="EMBL" id="MBW3466749.1"/>
    </source>
</evidence>
<dbReference type="Proteomes" id="UP000727490">
    <property type="component" value="Unassembled WGS sequence"/>
</dbReference>
<accession>A0A951MAS3</accession>
<evidence type="ECO:0000313" key="2">
    <source>
        <dbReference type="Proteomes" id="UP000727490"/>
    </source>
</evidence>
<proteinExistence type="predicted"/>
<dbReference type="AlphaFoldDB" id="A0A951MAS3"/>
<comment type="caution">
    <text evidence="1">The sequence shown here is derived from an EMBL/GenBank/DDBJ whole genome shotgun (WGS) entry which is preliminary data.</text>
</comment>
<sequence length="79" mass="9168">MAIALDNLRVGRVYDFQNNGERRRLEILARLSGTNFKVKDLDTTEVYTIEELLEWGKGKDYELDEVIDYSGKGIIPKQF</sequence>
<dbReference type="EMBL" id="RPHB01000001">
    <property type="protein sequence ID" value="MBW3466749.1"/>
    <property type="molecule type" value="Genomic_DNA"/>
</dbReference>
<gene>
    <name evidence="1" type="ORF">EGN73_02815</name>
</gene>
<dbReference type="RefSeq" id="WP_219286886.1">
    <property type="nucleotide sequence ID" value="NZ_RPHB01000001.1"/>
</dbReference>